<dbReference type="AlphaFoldDB" id="A0AAX6FMK7"/>
<dbReference type="InterPro" id="IPR001611">
    <property type="entry name" value="Leu-rich_rpt"/>
</dbReference>
<dbReference type="Pfam" id="PF00069">
    <property type="entry name" value="Pkinase"/>
    <property type="match status" value="1"/>
</dbReference>
<evidence type="ECO:0000259" key="14">
    <source>
        <dbReference type="PROSITE" id="PS50011"/>
    </source>
</evidence>
<evidence type="ECO:0000256" key="7">
    <source>
        <dbReference type="ARBA" id="ARBA00022741"/>
    </source>
</evidence>
<evidence type="ECO:0000256" key="2">
    <source>
        <dbReference type="ARBA" id="ARBA00022553"/>
    </source>
</evidence>
<protein>
    <submittedName>
        <fullName evidence="15">MACPF domain-containing proteinisoform X2</fullName>
    </submittedName>
</protein>
<evidence type="ECO:0000256" key="9">
    <source>
        <dbReference type="ARBA" id="ARBA00022989"/>
    </source>
</evidence>
<dbReference type="Gene3D" id="3.30.200.20">
    <property type="entry name" value="Phosphorylase Kinase, domain 1"/>
    <property type="match status" value="1"/>
</dbReference>
<dbReference type="Gene3D" id="3.80.10.10">
    <property type="entry name" value="Ribonuclease Inhibitor"/>
    <property type="match status" value="2"/>
</dbReference>
<keyword evidence="9 12" id="KW-1133">Transmembrane helix</keyword>
<keyword evidence="8" id="KW-0067">ATP-binding</keyword>
<dbReference type="InterPro" id="IPR053059">
    <property type="entry name" value="Inactive_SerThr-Kinase_ABA"/>
</dbReference>
<keyword evidence="2" id="KW-0597">Phosphoprotein</keyword>
<dbReference type="GO" id="GO:0016020">
    <property type="term" value="C:membrane"/>
    <property type="evidence" value="ECO:0007669"/>
    <property type="project" value="UniProtKB-SubCell"/>
</dbReference>
<evidence type="ECO:0000256" key="3">
    <source>
        <dbReference type="ARBA" id="ARBA00022614"/>
    </source>
</evidence>
<dbReference type="EMBL" id="JANAVB010027799">
    <property type="protein sequence ID" value="KAJ6817582.1"/>
    <property type="molecule type" value="Genomic_DNA"/>
</dbReference>
<name>A0AAX6FMK7_IRIPA</name>
<keyword evidence="16" id="KW-1185">Reference proteome</keyword>
<dbReference type="PANTHER" id="PTHR48003">
    <property type="entry name" value="OS07G0626500 PROTEIN"/>
    <property type="match status" value="1"/>
</dbReference>
<evidence type="ECO:0000313" key="15">
    <source>
        <dbReference type="EMBL" id="KAJ6817582.1"/>
    </source>
</evidence>
<dbReference type="SUPFAM" id="SSF52058">
    <property type="entry name" value="L domain-like"/>
    <property type="match status" value="2"/>
</dbReference>
<keyword evidence="3" id="KW-0433">Leucine-rich repeat</keyword>
<evidence type="ECO:0000256" key="5">
    <source>
        <dbReference type="ARBA" id="ARBA00022729"/>
    </source>
</evidence>
<dbReference type="Pfam" id="PF13855">
    <property type="entry name" value="LRR_8"/>
    <property type="match status" value="1"/>
</dbReference>
<accession>A0AAX6FMK7</accession>
<dbReference type="FunFam" id="3.80.10.10:FF:000383">
    <property type="entry name" value="Leucine-rich repeat receptor protein kinase EMS1"/>
    <property type="match status" value="1"/>
</dbReference>
<evidence type="ECO:0000256" key="10">
    <source>
        <dbReference type="ARBA" id="ARBA00023136"/>
    </source>
</evidence>
<evidence type="ECO:0000256" key="8">
    <source>
        <dbReference type="ARBA" id="ARBA00022840"/>
    </source>
</evidence>
<reference evidence="15" key="2">
    <citation type="submission" date="2023-04" db="EMBL/GenBank/DDBJ databases">
        <authorList>
            <person name="Bruccoleri R.E."/>
            <person name="Oakeley E.J."/>
            <person name="Faust A.-M."/>
            <person name="Dessus-Babus S."/>
            <person name="Altorfer M."/>
            <person name="Burckhardt D."/>
            <person name="Oertli M."/>
            <person name="Naumann U."/>
            <person name="Petersen F."/>
            <person name="Wong J."/>
        </authorList>
    </citation>
    <scope>NUCLEOTIDE SEQUENCE</scope>
    <source>
        <strain evidence="15">GSM-AAB239-AS_SAM_17_03QT</strain>
        <tissue evidence="15">Leaf</tissue>
    </source>
</reference>
<comment type="subcellular location">
    <subcellularLocation>
        <location evidence="1">Membrane</location>
        <topology evidence="1">Single-pass membrane protein</topology>
    </subcellularLocation>
</comment>
<organism evidence="15 16">
    <name type="scientific">Iris pallida</name>
    <name type="common">Sweet iris</name>
    <dbReference type="NCBI Taxonomy" id="29817"/>
    <lineage>
        <taxon>Eukaryota</taxon>
        <taxon>Viridiplantae</taxon>
        <taxon>Streptophyta</taxon>
        <taxon>Embryophyta</taxon>
        <taxon>Tracheophyta</taxon>
        <taxon>Spermatophyta</taxon>
        <taxon>Magnoliopsida</taxon>
        <taxon>Liliopsida</taxon>
        <taxon>Asparagales</taxon>
        <taxon>Iridaceae</taxon>
        <taxon>Iridoideae</taxon>
        <taxon>Irideae</taxon>
        <taxon>Iris</taxon>
    </lineage>
</organism>
<dbReference type="InterPro" id="IPR000719">
    <property type="entry name" value="Prot_kinase_dom"/>
</dbReference>
<keyword evidence="6" id="KW-0677">Repeat</keyword>
<evidence type="ECO:0000256" key="1">
    <source>
        <dbReference type="ARBA" id="ARBA00004167"/>
    </source>
</evidence>
<keyword evidence="4 12" id="KW-0812">Transmembrane</keyword>
<dbReference type="FunFam" id="1.10.510.10:FF:000480">
    <property type="entry name" value="Pollen receptor-like kinase 1"/>
    <property type="match status" value="1"/>
</dbReference>
<comment type="caution">
    <text evidence="15">The sequence shown here is derived from an EMBL/GenBank/DDBJ whole genome shotgun (WGS) entry which is preliminary data.</text>
</comment>
<keyword evidence="5 13" id="KW-0732">Signal</keyword>
<keyword evidence="10 12" id="KW-0472">Membrane</keyword>
<feature type="domain" description="Protein kinase" evidence="14">
    <location>
        <begin position="748"/>
        <end position="1029"/>
    </location>
</feature>
<dbReference type="PROSITE" id="PS51450">
    <property type="entry name" value="LRR"/>
    <property type="match status" value="1"/>
</dbReference>
<dbReference type="InterPro" id="IPR013210">
    <property type="entry name" value="LRR_N_plant-typ"/>
</dbReference>
<dbReference type="Pfam" id="PF08263">
    <property type="entry name" value="LRRNT_2"/>
    <property type="match status" value="1"/>
</dbReference>
<dbReference type="PANTHER" id="PTHR48003:SF5">
    <property type="entry name" value="OS07G0626500 PROTEIN"/>
    <property type="match status" value="1"/>
</dbReference>
<feature type="transmembrane region" description="Helical" evidence="12">
    <location>
        <begin position="593"/>
        <end position="614"/>
    </location>
</feature>
<evidence type="ECO:0000256" key="11">
    <source>
        <dbReference type="ARBA" id="ARBA00023170"/>
    </source>
</evidence>
<dbReference type="PROSITE" id="PS50011">
    <property type="entry name" value="PROTEIN_KINASE_DOM"/>
    <property type="match status" value="1"/>
</dbReference>
<feature type="signal peptide" evidence="13">
    <location>
        <begin position="1"/>
        <end position="22"/>
    </location>
</feature>
<feature type="chain" id="PRO_5043982680" evidence="13">
    <location>
        <begin position="23"/>
        <end position="1029"/>
    </location>
</feature>
<dbReference type="SUPFAM" id="SSF56112">
    <property type="entry name" value="Protein kinase-like (PK-like)"/>
    <property type="match status" value="1"/>
</dbReference>
<dbReference type="Gene3D" id="1.10.510.10">
    <property type="entry name" value="Transferase(Phosphotransferase) domain 1"/>
    <property type="match status" value="1"/>
</dbReference>
<evidence type="ECO:0000256" key="12">
    <source>
        <dbReference type="SAM" id="Phobius"/>
    </source>
</evidence>
<proteinExistence type="predicted"/>
<evidence type="ECO:0000256" key="13">
    <source>
        <dbReference type="SAM" id="SignalP"/>
    </source>
</evidence>
<dbReference type="GO" id="GO:0004672">
    <property type="term" value="F:protein kinase activity"/>
    <property type="evidence" value="ECO:0007669"/>
    <property type="project" value="InterPro"/>
</dbReference>
<dbReference type="InterPro" id="IPR003591">
    <property type="entry name" value="Leu-rich_rpt_typical-subtyp"/>
</dbReference>
<evidence type="ECO:0000256" key="4">
    <source>
        <dbReference type="ARBA" id="ARBA00022692"/>
    </source>
</evidence>
<sequence length="1029" mass="111075">MLLLLLLLLPTLSLLLLSTTLSQPDLNSLLEFKKGIASDPSGLVAGSWTLAGPSCPKSWHGVTCGPDGAAVVALSLDGLGLSGELKLSTLAPLASLQTLTLSGNNLTGRLVPALGSLSSLRRLDLSANRFYGPVPAKIARLHNLVHLNLSHNSLAGGFPVGIRSLRQLRVLDLRSNALWGDAEDLLSGCGSLEHVDLSDNRFSGRLSFGSGLADAAKYLNLSGNDISGGFGSMGPFRNLEVLDVGRNRLSGELPEFGGLTNFRVLRAGSNLLDGPVPGGLLQSGMQLAEIDLSGNGFTGSLPSINSTTLKVLNLSSNALSGPLPSSIGNCISVDLRKNMVSGDLSVMRDWGDALENIDLSSNLLTGNYPNLASQFGNLISIKLQNNSIEGSLPSVIGTYPRLLIMDFSLNKLSGPILPNLLTSITLTTLNLSGNQLSGIIPIQSSHSTELLVLDSYPHLESVDLSHNFLSGPLPLEIGNLRRLRLINLEDNDLSGELPNELSKLGELEVVDLSMNHFSNSIPDMLQAGLKIFNVSYNDLSGTVPEHLRMFPSTSFYPGNTLLTFPGSALTGKGNNVGIVDMSQHQQSKGRIRVAYILGSIGVVLLIFIISMAVYKVRSQEFCGRNRSRDHHINGKDVKLGTAMSLSNDYLLTSVSRSMSAQKELLTETVEYAFPNSKEGISESVKVDESNCSPRKSSLEQQLSSSPHFIDSLAVEQPVMMDVYSPYRLVGDLFFLDSSLVFTAEELSCAPAAVLGSSSHGTSYKATLDSGNVLTVKWLQVGLVKHKKEFAKEAKRIGTLRHPNITPWRGYYWGPRKQERLIVADYVSGHSLALYLYESTPRRYSRLSVSQRLKIAMDVARSLHYLHHDRALPHGNLKPTNILLTCPNLDARVTDYGLHRLLTPSGIAEQILNLGALGYRAPELAEATKPLPSFKADVYAFGVILMELLTRRSAGDIISGQSGAVDLTDWVQLCTREGRGTDCFDREIAGLEEAPSAMDQLLAVSLRCILPLNERPNISSVLDDLCAIKT</sequence>
<evidence type="ECO:0000256" key="6">
    <source>
        <dbReference type="ARBA" id="ARBA00022737"/>
    </source>
</evidence>
<dbReference type="FunFam" id="3.30.200.20:FF:000486">
    <property type="entry name" value="Leucine-rich repeat receptor-like protein kinase"/>
    <property type="match status" value="1"/>
</dbReference>
<gene>
    <name evidence="15" type="ORF">M6B38_410945</name>
</gene>
<keyword evidence="11" id="KW-0675">Receptor</keyword>
<keyword evidence="7" id="KW-0547">Nucleotide-binding</keyword>
<dbReference type="Pfam" id="PF00560">
    <property type="entry name" value="LRR_1"/>
    <property type="match status" value="6"/>
</dbReference>
<dbReference type="FunFam" id="3.80.10.10:FF:000095">
    <property type="entry name" value="LRR receptor-like serine/threonine-protein kinase GSO1"/>
    <property type="match status" value="1"/>
</dbReference>
<dbReference type="GO" id="GO:0005524">
    <property type="term" value="F:ATP binding"/>
    <property type="evidence" value="ECO:0007669"/>
    <property type="project" value="UniProtKB-KW"/>
</dbReference>
<dbReference type="InterPro" id="IPR032675">
    <property type="entry name" value="LRR_dom_sf"/>
</dbReference>
<dbReference type="InterPro" id="IPR011009">
    <property type="entry name" value="Kinase-like_dom_sf"/>
</dbReference>
<dbReference type="Proteomes" id="UP001140949">
    <property type="component" value="Unassembled WGS sequence"/>
</dbReference>
<evidence type="ECO:0000313" key="16">
    <source>
        <dbReference type="Proteomes" id="UP001140949"/>
    </source>
</evidence>
<dbReference type="SMART" id="SM00369">
    <property type="entry name" value="LRR_TYP"/>
    <property type="match status" value="5"/>
</dbReference>
<reference evidence="15" key="1">
    <citation type="journal article" date="2023" name="GigaByte">
        <title>Genome assembly of the bearded iris, Iris pallida Lam.</title>
        <authorList>
            <person name="Bruccoleri R.E."/>
            <person name="Oakeley E.J."/>
            <person name="Faust A.M.E."/>
            <person name="Altorfer M."/>
            <person name="Dessus-Babus S."/>
            <person name="Burckhardt D."/>
            <person name="Oertli M."/>
            <person name="Naumann U."/>
            <person name="Petersen F."/>
            <person name="Wong J."/>
        </authorList>
    </citation>
    <scope>NUCLEOTIDE SEQUENCE</scope>
    <source>
        <strain evidence="15">GSM-AAB239-AS_SAM_17_03QT</strain>
    </source>
</reference>